<dbReference type="Proteomes" id="UP001432166">
    <property type="component" value="Chromosome"/>
</dbReference>
<accession>A0ABZ1JCD0</accession>
<reference evidence="1" key="1">
    <citation type="submission" date="2022-10" db="EMBL/GenBank/DDBJ databases">
        <title>The complete genomes of actinobacterial strains from the NBC collection.</title>
        <authorList>
            <person name="Joergensen T.S."/>
            <person name="Alvarez Arevalo M."/>
            <person name="Sterndorff E.B."/>
            <person name="Faurdal D."/>
            <person name="Vuksanovic O."/>
            <person name="Mourched A.-S."/>
            <person name="Charusanti P."/>
            <person name="Shaw S."/>
            <person name="Blin K."/>
            <person name="Weber T."/>
        </authorList>
    </citation>
    <scope>NUCLEOTIDE SEQUENCE</scope>
    <source>
        <strain evidence="1">NBC_00189</strain>
    </source>
</reference>
<protein>
    <submittedName>
        <fullName evidence="1">Alpha/beta fold hydrolase</fullName>
    </submittedName>
</protein>
<organism evidence="1 2">
    <name type="scientific">Streptomyces tauricus</name>
    <dbReference type="NCBI Taxonomy" id="68274"/>
    <lineage>
        <taxon>Bacteria</taxon>
        <taxon>Bacillati</taxon>
        <taxon>Actinomycetota</taxon>
        <taxon>Actinomycetes</taxon>
        <taxon>Kitasatosporales</taxon>
        <taxon>Streptomycetaceae</taxon>
        <taxon>Streptomyces</taxon>
        <taxon>Streptomyces aurantiacus group</taxon>
    </lineage>
</organism>
<sequence>MRFIFVHGTGVRRERFDETFRWVREGLGERFKDADVVPCYWGDSFGSALSAGGASVPGMATSRGVADPEEEDAAVWLLLFTDPFCELRVLAALGTEDDGLGMPGVQSAGERVGDAVRKLPRDLPPGSAGVEELAQLLTDIDLISGYADALDTLTSSDEFRDACAAVQDDGAAAELVTVTSRALVALLLAGAGDGVLCTGNERDRLVNVLSGRLGGTARGLVFQAILLQLGLRWAPQSVLDRKRGEVTSNKASEVGDILRYQARGGPLRDHLAQIIGESPEPPVVIGHSLGGIALVDALALAAVHQQPLPVRLLVTVGSQAPFLHELGALASLPPSATLPPGFPQWLNIYDRRDLLSYLAEPVFPGDSRVSDHEVHSRQPFPISHSAYWKLNAVYDRIGEALR</sequence>
<keyword evidence="2" id="KW-1185">Reference proteome</keyword>
<evidence type="ECO:0000313" key="2">
    <source>
        <dbReference type="Proteomes" id="UP001432166"/>
    </source>
</evidence>
<dbReference type="GO" id="GO:0016787">
    <property type="term" value="F:hydrolase activity"/>
    <property type="evidence" value="ECO:0007669"/>
    <property type="project" value="UniProtKB-KW"/>
</dbReference>
<evidence type="ECO:0000313" key="1">
    <source>
        <dbReference type="EMBL" id="WTP48011.1"/>
    </source>
</evidence>
<dbReference type="RefSeq" id="WP_328936935.1">
    <property type="nucleotide sequence ID" value="NZ_CP108133.1"/>
</dbReference>
<gene>
    <name evidence="1" type="ORF">OG288_06670</name>
</gene>
<keyword evidence="1" id="KW-0378">Hydrolase</keyword>
<proteinExistence type="predicted"/>
<dbReference type="Gene3D" id="3.40.50.1820">
    <property type="entry name" value="alpha/beta hydrolase"/>
    <property type="match status" value="1"/>
</dbReference>
<dbReference type="InterPro" id="IPR029058">
    <property type="entry name" value="AB_hydrolase_fold"/>
</dbReference>
<name>A0ABZ1JCD0_9ACTN</name>
<dbReference type="EMBL" id="CP108133">
    <property type="protein sequence ID" value="WTP48011.1"/>
    <property type="molecule type" value="Genomic_DNA"/>
</dbReference>
<dbReference type="SUPFAM" id="SSF53474">
    <property type="entry name" value="alpha/beta-Hydrolases"/>
    <property type="match status" value="1"/>
</dbReference>